<accession>G8Y5J5</accession>
<reference evidence="4" key="2">
    <citation type="journal article" date="2012" name="G3 (Bethesda)">
        <title>Pichia sorbitophila, an interspecies yeast hybrid reveals early steps of genome resolution following polyploidization.</title>
        <authorList>
            <person name="Leh Louis V."/>
            <person name="Despons L."/>
            <person name="Friedrich A."/>
            <person name="Martin T."/>
            <person name="Durrens P."/>
            <person name="Casaregola S."/>
            <person name="Neuveglise C."/>
            <person name="Fairhead C."/>
            <person name="Marck C."/>
            <person name="Cruz J.A."/>
            <person name="Straub M.L."/>
            <person name="Kugler V."/>
            <person name="Sacerdot C."/>
            <person name="Uzunov Z."/>
            <person name="Thierry A."/>
            <person name="Weiss S."/>
            <person name="Bleykasten C."/>
            <person name="De Montigny J."/>
            <person name="Jacques N."/>
            <person name="Jung P."/>
            <person name="Lemaire M."/>
            <person name="Mallet S."/>
            <person name="Morel G."/>
            <person name="Richard G.F."/>
            <person name="Sarkar A."/>
            <person name="Savel G."/>
            <person name="Schacherer J."/>
            <person name="Seret M.L."/>
            <person name="Talla E."/>
            <person name="Samson G."/>
            <person name="Jubin C."/>
            <person name="Poulain J."/>
            <person name="Vacherie B."/>
            <person name="Barbe V."/>
            <person name="Pelletier E."/>
            <person name="Sherman D.J."/>
            <person name="Westhof E."/>
            <person name="Weissenbach J."/>
            <person name="Baret P.V."/>
            <person name="Wincker P."/>
            <person name="Gaillardin C."/>
            <person name="Dujon B."/>
            <person name="Souciet J.L."/>
        </authorList>
    </citation>
    <scope>NUCLEOTIDE SEQUENCE [LARGE SCALE GENOMIC DNA]</scope>
    <source>
        <strain evidence="4">ATCC MYA-4447 / BCRC 22081 / CBS 7064 / NBRC 10061 / NRRL Y-12695</strain>
    </source>
</reference>
<organism evidence="3 4">
    <name type="scientific">Pichia sorbitophila (strain ATCC MYA-4447 / BCRC 22081 / CBS 7064 / NBRC 10061 / NRRL Y-12695)</name>
    <name type="common">Hybrid yeast</name>
    <dbReference type="NCBI Taxonomy" id="559304"/>
    <lineage>
        <taxon>Eukaryota</taxon>
        <taxon>Fungi</taxon>
        <taxon>Dikarya</taxon>
        <taxon>Ascomycota</taxon>
        <taxon>Saccharomycotina</taxon>
        <taxon>Pichiomycetes</taxon>
        <taxon>Debaryomycetaceae</taxon>
        <taxon>Millerozyma</taxon>
    </lineage>
</organism>
<evidence type="ECO:0000313" key="4">
    <source>
        <dbReference type="Proteomes" id="UP000005222"/>
    </source>
</evidence>
<keyword evidence="4" id="KW-1185">Reference proteome</keyword>
<reference evidence="3" key="1">
    <citation type="submission" date="2011-10" db="EMBL/GenBank/DDBJ databases">
        <authorList>
            <person name="Genoscope - CEA"/>
        </authorList>
    </citation>
    <scope>NUCLEOTIDE SEQUENCE</scope>
</reference>
<dbReference type="AlphaFoldDB" id="G8Y5J5"/>
<gene>
    <name evidence="3" type="primary">Piso0_004470</name>
    <name evidence="2" type="ORF">GNLVRS01_PISO0K17588g</name>
    <name evidence="3" type="ORF">GNLVRS01_PISO0L17589g</name>
</gene>
<evidence type="ECO:0000313" key="3">
    <source>
        <dbReference type="EMBL" id="CCE84906.1"/>
    </source>
</evidence>
<name>G8Y5J5_PICSO</name>
<proteinExistence type="predicted"/>
<feature type="region of interest" description="Disordered" evidence="1">
    <location>
        <begin position="50"/>
        <end position="99"/>
    </location>
</feature>
<dbReference type="Proteomes" id="UP000005222">
    <property type="component" value="Chromosome L"/>
</dbReference>
<dbReference type="InParanoid" id="G8Y5J5"/>
<feature type="compositionally biased region" description="Polar residues" evidence="1">
    <location>
        <begin position="71"/>
        <end position="83"/>
    </location>
</feature>
<evidence type="ECO:0000256" key="1">
    <source>
        <dbReference type="SAM" id="MobiDB-lite"/>
    </source>
</evidence>
<dbReference type="EMBL" id="FO082048">
    <property type="protein sequence ID" value="CCE84906.1"/>
    <property type="molecule type" value="Genomic_DNA"/>
</dbReference>
<dbReference type="HOGENOM" id="CLU_1595165_0_0_1"/>
<protein>
    <submittedName>
        <fullName evidence="3">Piso0_004470 protein</fullName>
    </submittedName>
</protein>
<sequence>MMCRAALCRARRQFWWCNEGYAASSQRSGGRLSAALTAVEKAEWRLAARGLAHSRDRPGRRGRSGHCPQALSETAESSFSGYTEQKDMGSGAGPGKTSSCWASSSPSMVRSLSFLTPTSSGYGGPLVPSSKALCSTSAVSRNTGRRCKPTTPAMTTRNACFLRILDP</sequence>
<dbReference type="EMBL" id="FO082049">
    <property type="protein sequence ID" value="CCE83875.1"/>
    <property type="molecule type" value="Genomic_DNA"/>
</dbReference>
<dbReference type="Proteomes" id="UP000005222">
    <property type="component" value="Chromosome K"/>
</dbReference>
<evidence type="ECO:0000313" key="2">
    <source>
        <dbReference type="EMBL" id="CCE83875.1"/>
    </source>
</evidence>